<feature type="transmembrane region" description="Helical" evidence="13">
    <location>
        <begin position="474"/>
        <end position="498"/>
    </location>
</feature>
<dbReference type="GO" id="GO:0016682">
    <property type="term" value="F:oxidoreductase activity, acting on diphenols and related substances as donors, oxygen as acceptor"/>
    <property type="evidence" value="ECO:0007669"/>
    <property type="project" value="TreeGrafter"/>
</dbReference>
<evidence type="ECO:0000256" key="12">
    <source>
        <dbReference type="SAM" id="MobiDB-lite"/>
    </source>
</evidence>
<keyword evidence="11 13" id="KW-0472">Membrane</keyword>
<evidence type="ECO:0000256" key="11">
    <source>
        <dbReference type="ARBA" id="ARBA00023136"/>
    </source>
</evidence>
<keyword evidence="5" id="KW-0349">Heme</keyword>
<feature type="transmembrane region" description="Helical" evidence="13">
    <location>
        <begin position="413"/>
        <end position="436"/>
    </location>
</feature>
<dbReference type="GO" id="GO:0070069">
    <property type="term" value="C:cytochrome complex"/>
    <property type="evidence" value="ECO:0007669"/>
    <property type="project" value="InterPro"/>
</dbReference>
<evidence type="ECO:0000256" key="8">
    <source>
        <dbReference type="ARBA" id="ARBA00022982"/>
    </source>
</evidence>
<accession>A0A418Q664</accession>
<feature type="transmembrane region" description="Helical" evidence="13">
    <location>
        <begin position="378"/>
        <end position="401"/>
    </location>
</feature>
<dbReference type="GO" id="GO:0009055">
    <property type="term" value="F:electron transfer activity"/>
    <property type="evidence" value="ECO:0007669"/>
    <property type="project" value="InterPro"/>
</dbReference>
<keyword evidence="7" id="KW-0479">Metal-binding</keyword>
<dbReference type="AlphaFoldDB" id="A0A418Q664"/>
<evidence type="ECO:0000313" key="15">
    <source>
        <dbReference type="Proteomes" id="UP000285278"/>
    </source>
</evidence>
<feature type="transmembrane region" description="Helical" evidence="13">
    <location>
        <begin position="105"/>
        <end position="129"/>
    </location>
</feature>
<feature type="transmembrane region" description="Helical" evidence="13">
    <location>
        <begin position="200"/>
        <end position="221"/>
    </location>
</feature>
<dbReference type="PANTHER" id="PTHR30365">
    <property type="entry name" value="CYTOCHROME D UBIQUINOL OXIDASE"/>
    <property type="match status" value="1"/>
</dbReference>
<proteinExistence type="inferred from homology"/>
<dbReference type="GO" id="GO:0020037">
    <property type="term" value="F:heme binding"/>
    <property type="evidence" value="ECO:0007669"/>
    <property type="project" value="TreeGrafter"/>
</dbReference>
<keyword evidence="4" id="KW-1003">Cell membrane</keyword>
<comment type="subcellular location">
    <subcellularLocation>
        <location evidence="1">Cell membrane</location>
        <topology evidence="1">Multi-pass membrane protein</topology>
    </subcellularLocation>
</comment>
<reference evidence="14 15" key="1">
    <citation type="submission" date="2018-09" db="EMBL/GenBank/DDBJ databases">
        <title>Optimization and identification of Corynebacterium falsenii FN1-14 from fish paste.</title>
        <authorList>
            <person name="Daroonpunt R."/>
            <person name="Tanasupawat S."/>
        </authorList>
    </citation>
    <scope>NUCLEOTIDE SEQUENCE [LARGE SCALE GENOMIC DNA]</scope>
    <source>
        <strain evidence="14 15">FN1-14</strain>
    </source>
</reference>
<evidence type="ECO:0000256" key="4">
    <source>
        <dbReference type="ARBA" id="ARBA00022475"/>
    </source>
</evidence>
<sequence length="574" mass="61934">MDLSVLAAGLSAPDLNVVDISRWQFGITTVYHFIFVPLTIGLAPLVALMQTFWAVTKKPHWYRATRFFGTVLLVNFAMGVATGIVQEFQFGMNWSEYARMVGDVFGGPLAFEGLIAFFMESVFLGMWIFGWGKLPVWLHTLSIWLVALAVNLSAYFIIVANSFMQHPVGAEYNPDTGRAELVDIVALLTNPTALAAFPHAVAGSFLTAGTFVLGVSGWWLIRAHRKGLLPETGDAGNAGSTGATTAADAAKTVVDNKHAMYRPAMRVGWWTVALSSIGLFITGDAQGKLMFKQQPMKMASAESLCQTETNPMFSILTLGTHNNCESVIHLIKAPWVLPFLAEGKFSGVTLQGVADLQAKAEALYGPGNYAPNLFVTYWSFRAMIGLMLGSLALAFFVWLFTRNGRLPQGRWKNIFAAGCLASLPFPFLANSAGWIFTEMGRQPWIVHPNPDSIGDPRTEMIRMTVDMGVTDHSAWNVVITLVGFTLLYGALFVVWFWLIRRTVLQGPPDAAKPAIPTDPSPAGSGGNAGSHEDSAGGTDGAGADARGSADDGSTIRFAHSGGAGHRDATDEEGK</sequence>
<feature type="transmembrane region" description="Helical" evidence="13">
    <location>
        <begin position="30"/>
        <end position="55"/>
    </location>
</feature>
<feature type="transmembrane region" description="Helical" evidence="13">
    <location>
        <begin position="67"/>
        <end position="85"/>
    </location>
</feature>
<organism evidence="14 15">
    <name type="scientific">Corynebacterium falsenii</name>
    <dbReference type="NCBI Taxonomy" id="108486"/>
    <lineage>
        <taxon>Bacteria</taxon>
        <taxon>Bacillati</taxon>
        <taxon>Actinomycetota</taxon>
        <taxon>Actinomycetes</taxon>
        <taxon>Mycobacteriales</taxon>
        <taxon>Corynebacteriaceae</taxon>
        <taxon>Corynebacterium</taxon>
    </lineage>
</organism>
<dbReference type="RefSeq" id="WP_025402091.1">
    <property type="nucleotide sequence ID" value="NZ_CBCRUA010000010.1"/>
</dbReference>
<evidence type="ECO:0000256" key="9">
    <source>
        <dbReference type="ARBA" id="ARBA00022989"/>
    </source>
</evidence>
<comment type="caution">
    <text evidence="14">The sequence shown here is derived from an EMBL/GenBank/DDBJ whole genome shotgun (WGS) entry which is preliminary data.</text>
</comment>
<keyword evidence="10" id="KW-0408">Iron</keyword>
<keyword evidence="6 13" id="KW-0812">Transmembrane</keyword>
<evidence type="ECO:0000256" key="1">
    <source>
        <dbReference type="ARBA" id="ARBA00004651"/>
    </source>
</evidence>
<evidence type="ECO:0000256" key="7">
    <source>
        <dbReference type="ARBA" id="ARBA00022723"/>
    </source>
</evidence>
<evidence type="ECO:0000256" key="6">
    <source>
        <dbReference type="ARBA" id="ARBA00022692"/>
    </source>
</evidence>
<dbReference type="EMBL" id="QXJK01000008">
    <property type="protein sequence ID" value="RIX34266.1"/>
    <property type="molecule type" value="Genomic_DNA"/>
</dbReference>
<keyword evidence="15" id="KW-1185">Reference proteome</keyword>
<feature type="compositionally biased region" description="Basic and acidic residues" evidence="12">
    <location>
        <begin position="564"/>
        <end position="574"/>
    </location>
</feature>
<gene>
    <name evidence="14" type="ORF">D3M95_08035</name>
</gene>
<keyword evidence="8" id="KW-0249">Electron transport</keyword>
<keyword evidence="9 13" id="KW-1133">Transmembrane helix</keyword>
<dbReference type="PANTHER" id="PTHR30365:SF15">
    <property type="entry name" value="CYTOCHROME BD UBIQUINOL OXIDASE SUBUNIT 1"/>
    <property type="match status" value="1"/>
</dbReference>
<evidence type="ECO:0000256" key="13">
    <source>
        <dbReference type="SAM" id="Phobius"/>
    </source>
</evidence>
<feature type="region of interest" description="Disordered" evidence="12">
    <location>
        <begin position="510"/>
        <end position="574"/>
    </location>
</feature>
<evidence type="ECO:0000256" key="5">
    <source>
        <dbReference type="ARBA" id="ARBA00022617"/>
    </source>
</evidence>
<dbReference type="Pfam" id="PF01654">
    <property type="entry name" value="Cyt_bd_oxida_I"/>
    <property type="match status" value="1"/>
</dbReference>
<evidence type="ECO:0000256" key="3">
    <source>
        <dbReference type="ARBA" id="ARBA00022448"/>
    </source>
</evidence>
<dbReference type="OrthoDB" id="9807042at2"/>
<comment type="similarity">
    <text evidence="2">Belongs to the cytochrome ubiquinol oxidase subunit 1 family.</text>
</comment>
<name>A0A418Q664_9CORY</name>
<keyword evidence="3" id="KW-0813">Transport</keyword>
<feature type="transmembrane region" description="Helical" evidence="13">
    <location>
        <begin position="136"/>
        <end position="158"/>
    </location>
</feature>
<evidence type="ECO:0000256" key="10">
    <source>
        <dbReference type="ARBA" id="ARBA00023004"/>
    </source>
</evidence>
<evidence type="ECO:0000313" key="14">
    <source>
        <dbReference type="EMBL" id="RIX34266.1"/>
    </source>
</evidence>
<dbReference type="GO" id="GO:0019646">
    <property type="term" value="P:aerobic electron transport chain"/>
    <property type="evidence" value="ECO:0007669"/>
    <property type="project" value="InterPro"/>
</dbReference>
<protein>
    <submittedName>
        <fullName evidence="14">Cytochrome ubiquinol oxidase subunit I</fullName>
    </submittedName>
</protein>
<dbReference type="GO" id="GO:0046872">
    <property type="term" value="F:metal ion binding"/>
    <property type="evidence" value="ECO:0007669"/>
    <property type="project" value="UniProtKB-KW"/>
</dbReference>
<dbReference type="STRING" id="1451189.CFAL_02155"/>
<evidence type="ECO:0000256" key="2">
    <source>
        <dbReference type="ARBA" id="ARBA00009819"/>
    </source>
</evidence>
<feature type="transmembrane region" description="Helical" evidence="13">
    <location>
        <begin position="267"/>
        <end position="283"/>
    </location>
</feature>
<dbReference type="Proteomes" id="UP000285278">
    <property type="component" value="Unassembled WGS sequence"/>
</dbReference>
<dbReference type="InterPro" id="IPR002585">
    <property type="entry name" value="Cyt-d_ubiquinol_oxidase_su_1"/>
</dbReference>
<dbReference type="GO" id="GO:0005886">
    <property type="term" value="C:plasma membrane"/>
    <property type="evidence" value="ECO:0007669"/>
    <property type="project" value="UniProtKB-SubCell"/>
</dbReference>
<feature type="compositionally biased region" description="Low complexity" evidence="12">
    <location>
        <begin position="541"/>
        <end position="552"/>
    </location>
</feature>